<dbReference type="KEGG" id="pbi:103060360"/>
<comment type="function">
    <text evidence="16">Catalyzes the reduction of the C14-unsaturated bond of lanosterol, as part of the metabolic pathway leading to cholesterol biosynthesis.</text>
</comment>
<evidence type="ECO:0000256" key="1">
    <source>
        <dbReference type="ARBA" id="ARBA00004141"/>
    </source>
</evidence>
<keyword evidence="9 16" id="KW-1133">Transmembrane helix</keyword>
<evidence type="ECO:0000256" key="7">
    <source>
        <dbReference type="ARBA" id="ARBA00022778"/>
    </source>
</evidence>
<keyword evidence="10 16" id="KW-0560">Oxidoreductase</keyword>
<dbReference type="InterPro" id="IPR018083">
    <property type="entry name" value="Sterol_reductase_CS"/>
</dbReference>
<comment type="similarity">
    <text evidence="3 16">Belongs to the ERG4/ERG24 family.</text>
</comment>
<dbReference type="PANTHER" id="PTHR21257:SF52">
    <property type="entry name" value="DELTA(14)-STEROL REDUCTASE TM7SF2"/>
    <property type="match status" value="1"/>
</dbReference>
<dbReference type="GO" id="GO:0050613">
    <property type="term" value="F:Delta14-sterol reductase activity"/>
    <property type="evidence" value="ECO:0007669"/>
    <property type="project" value="UniProtKB-UniRule"/>
</dbReference>
<dbReference type="Proteomes" id="UP000695026">
    <property type="component" value="Unplaced"/>
</dbReference>
<keyword evidence="12 16" id="KW-0443">Lipid metabolism</keyword>
<dbReference type="GeneID" id="103060360"/>
<dbReference type="EC" id="1.3.1.70" evidence="16"/>
<dbReference type="Pfam" id="PF01222">
    <property type="entry name" value="ERG4_ERG24"/>
    <property type="match status" value="1"/>
</dbReference>
<dbReference type="GO" id="GO:0005637">
    <property type="term" value="C:nuclear inner membrane"/>
    <property type="evidence" value="ECO:0007669"/>
    <property type="project" value="TreeGrafter"/>
</dbReference>
<evidence type="ECO:0000256" key="13">
    <source>
        <dbReference type="ARBA" id="ARBA00023136"/>
    </source>
</evidence>
<keyword evidence="14 16" id="KW-1207">Sterol metabolism</keyword>
<reference evidence="18" key="1">
    <citation type="submission" date="2025-08" db="UniProtKB">
        <authorList>
            <consortium name="RefSeq"/>
        </authorList>
    </citation>
    <scope>IDENTIFICATION</scope>
    <source>
        <tissue evidence="18">Liver</tissue>
    </source>
</reference>
<comment type="pathway">
    <text evidence="2 16">Steroid biosynthesis; cholesterol biosynthesis.</text>
</comment>
<evidence type="ECO:0000256" key="10">
    <source>
        <dbReference type="ARBA" id="ARBA00023002"/>
    </source>
</evidence>
<name>A0A9F2REP7_PYTBI</name>
<dbReference type="PANTHER" id="PTHR21257">
    <property type="entry name" value="DELTA(14)-STEROL REDUCTASE"/>
    <property type="match status" value="1"/>
</dbReference>
<evidence type="ECO:0000256" key="16">
    <source>
        <dbReference type="RuleBase" id="RU369120"/>
    </source>
</evidence>
<comment type="catalytic activity">
    <reaction evidence="16">
        <text>4,4-dimethyl-5alpha-cholesta-8,24-dien-3beta-ol + NADP(+) = 4,4-dimethyl-5alpha-cholesta-8,14,24-trien-3beta-ol + NADPH + H(+)</text>
        <dbReference type="Rhea" id="RHEA:18561"/>
        <dbReference type="ChEBI" id="CHEBI:15378"/>
        <dbReference type="ChEBI" id="CHEBI:17813"/>
        <dbReference type="ChEBI" id="CHEBI:18364"/>
        <dbReference type="ChEBI" id="CHEBI:57783"/>
        <dbReference type="ChEBI" id="CHEBI:58349"/>
        <dbReference type="EC" id="1.3.1.70"/>
    </reaction>
</comment>
<proteinExistence type="inferred from homology"/>
<keyword evidence="16" id="KW-0256">Endoplasmic reticulum</keyword>
<evidence type="ECO:0000313" key="18">
    <source>
        <dbReference type="RefSeq" id="XP_007445393.2"/>
    </source>
</evidence>
<dbReference type="GO" id="GO:0005789">
    <property type="term" value="C:endoplasmic reticulum membrane"/>
    <property type="evidence" value="ECO:0007669"/>
    <property type="project" value="UniProtKB-SubCell"/>
</dbReference>
<evidence type="ECO:0000256" key="11">
    <source>
        <dbReference type="ARBA" id="ARBA00023011"/>
    </source>
</evidence>
<dbReference type="InterPro" id="IPR001171">
    <property type="entry name" value="ERG24_DHCR-like"/>
</dbReference>
<keyword evidence="13 16" id="KW-0472">Membrane</keyword>
<evidence type="ECO:0000256" key="8">
    <source>
        <dbReference type="ARBA" id="ARBA00022955"/>
    </source>
</evidence>
<dbReference type="OrthoDB" id="5326588at2759"/>
<evidence type="ECO:0000256" key="12">
    <source>
        <dbReference type="ARBA" id="ARBA00023098"/>
    </source>
</evidence>
<evidence type="ECO:0000256" key="9">
    <source>
        <dbReference type="ARBA" id="ARBA00022989"/>
    </source>
</evidence>
<keyword evidence="17" id="KW-1185">Reference proteome</keyword>
<evidence type="ECO:0000256" key="15">
    <source>
        <dbReference type="ARBA" id="ARBA00023221"/>
    </source>
</evidence>
<dbReference type="RefSeq" id="XP_007445393.2">
    <property type="nucleotide sequence ID" value="XM_007445331.2"/>
</dbReference>
<organism evidence="17 18">
    <name type="scientific">Python bivittatus</name>
    <name type="common">Burmese python</name>
    <name type="synonym">Python molurus bivittatus</name>
    <dbReference type="NCBI Taxonomy" id="176946"/>
    <lineage>
        <taxon>Eukaryota</taxon>
        <taxon>Metazoa</taxon>
        <taxon>Chordata</taxon>
        <taxon>Craniata</taxon>
        <taxon>Vertebrata</taxon>
        <taxon>Euteleostomi</taxon>
        <taxon>Lepidosauria</taxon>
        <taxon>Squamata</taxon>
        <taxon>Bifurcata</taxon>
        <taxon>Unidentata</taxon>
        <taxon>Episquamata</taxon>
        <taxon>Toxicofera</taxon>
        <taxon>Serpentes</taxon>
        <taxon>Henophidia</taxon>
        <taxon>Pythonidae</taxon>
        <taxon>Python</taxon>
    </lineage>
</organism>
<keyword evidence="11 16" id="KW-0756">Sterol biosynthesis</keyword>
<keyword evidence="5 16" id="KW-0153">Cholesterol metabolism</keyword>
<evidence type="ECO:0000313" key="17">
    <source>
        <dbReference type="Proteomes" id="UP000695026"/>
    </source>
</evidence>
<dbReference type="GO" id="GO:0006695">
    <property type="term" value="P:cholesterol biosynthetic process"/>
    <property type="evidence" value="ECO:0007669"/>
    <property type="project" value="UniProtKB-UniRule"/>
</dbReference>
<keyword evidence="6 16" id="KW-0812">Transmembrane</keyword>
<sequence length="158" mass="17344">MLVTALMVGAGLATGLRLSYIYDHILQLAFAASVLAFGLSVLLYFKGLLAPETALAPGGNSGNPIYDFFMGHELNPRIGVFDLKFFCELRPGLLGWTRETPHDFRLSTGPMASSNGAHQGCSPPRFWGYAPRLLSFMPLWLGGEASLVPCHERFRRKV</sequence>
<dbReference type="PROSITE" id="PS01017">
    <property type="entry name" value="STEROL_REDUCT_1"/>
    <property type="match status" value="1"/>
</dbReference>
<keyword evidence="7 16" id="KW-0152">Cholesterol biosynthesis</keyword>
<evidence type="ECO:0000256" key="3">
    <source>
        <dbReference type="ARBA" id="ARBA00005402"/>
    </source>
</evidence>
<dbReference type="AlphaFoldDB" id="A0A9F2REP7"/>
<feature type="transmembrane region" description="Helical" evidence="16">
    <location>
        <begin position="25"/>
        <end position="45"/>
    </location>
</feature>
<comment type="subcellular location">
    <subcellularLocation>
        <location evidence="16">Endoplasmic reticulum membrane</location>
        <topology evidence="16">Multi-pass membrane protein</topology>
    </subcellularLocation>
    <subcellularLocation>
        <location evidence="1">Membrane</location>
        <topology evidence="1">Multi-pass membrane protein</topology>
    </subcellularLocation>
    <subcellularLocation>
        <location evidence="16">Microsome membrane</location>
        <topology evidence="16">Multi-pass membrane protein</topology>
    </subcellularLocation>
</comment>
<evidence type="ECO:0000256" key="5">
    <source>
        <dbReference type="ARBA" id="ARBA00022548"/>
    </source>
</evidence>
<keyword evidence="4 16" id="KW-0444">Lipid biosynthesis</keyword>
<evidence type="ECO:0000256" key="4">
    <source>
        <dbReference type="ARBA" id="ARBA00022516"/>
    </source>
</evidence>
<feature type="non-terminal residue" evidence="18">
    <location>
        <position position="158"/>
    </location>
</feature>
<evidence type="ECO:0000256" key="14">
    <source>
        <dbReference type="ARBA" id="ARBA00023166"/>
    </source>
</evidence>
<protein>
    <recommendedName>
        <fullName evidence="16">Delta(14)-sterol reductase TM7SF2</fullName>
        <shortName evidence="16">Delta-14-SR</shortName>
        <ecNumber evidence="16">1.3.1.70</ecNumber>
    </recommendedName>
    <alternativeName>
        <fullName evidence="16">3-beta-hydroxysterol Delta (14)-reductase</fullName>
    </alternativeName>
    <alternativeName>
        <fullName evidence="16">C-14 sterol reductase</fullName>
    </alternativeName>
    <alternativeName>
        <fullName evidence="16">Sterol C14-reductase</fullName>
    </alternativeName>
    <alternativeName>
        <fullName evidence="16">Transmembrane 7 superfamily member 2</fullName>
    </alternativeName>
</protein>
<comment type="caution">
    <text evidence="16">Lacks conserved residue(s) required for the propagation of feature annotation.</text>
</comment>
<evidence type="ECO:0000256" key="6">
    <source>
        <dbReference type="ARBA" id="ARBA00022692"/>
    </source>
</evidence>
<keyword evidence="8 16" id="KW-0752">Steroid biosynthesis</keyword>
<keyword evidence="15 16" id="KW-0753">Steroid metabolism</keyword>
<gene>
    <name evidence="18" type="primary">LOC103060360</name>
</gene>
<accession>A0A9F2REP7</accession>
<evidence type="ECO:0000256" key="2">
    <source>
        <dbReference type="ARBA" id="ARBA00004770"/>
    </source>
</evidence>